<proteinExistence type="inferred from homology"/>
<sequence>METKYELEREKLQLNVTRKFAADINEVWRAWTEAEMLDQWWGPQPWYVITKFMDFSEEGKWLYSMNGPAGEKHWSVMEYLEIKPEKFFSSNHSFCDEDGFVIDKLKTPLWEISFARSGNSTVVKVQITYQREEDLDTILEMGFKEGFAMGHSQLDELLKTI</sequence>
<dbReference type="EMBL" id="LGTQ01000006">
    <property type="protein sequence ID" value="KPM48252.1"/>
    <property type="molecule type" value="Genomic_DNA"/>
</dbReference>
<evidence type="ECO:0000256" key="1">
    <source>
        <dbReference type="ARBA" id="ARBA00006817"/>
    </source>
</evidence>
<dbReference type="Gene3D" id="3.30.530.20">
    <property type="match status" value="1"/>
</dbReference>
<organism evidence="3 4">
    <name type="scientific">Jiulongibacter sediminis</name>
    <dbReference type="NCBI Taxonomy" id="1605367"/>
    <lineage>
        <taxon>Bacteria</taxon>
        <taxon>Pseudomonadati</taxon>
        <taxon>Bacteroidota</taxon>
        <taxon>Cytophagia</taxon>
        <taxon>Cytophagales</taxon>
        <taxon>Leadbetterellaceae</taxon>
        <taxon>Jiulongibacter</taxon>
    </lineage>
</organism>
<dbReference type="STRING" id="1605367.AFM12_06220"/>
<name>A0A0N8H9T3_9BACT</name>
<dbReference type="OrthoDB" id="9795306at2"/>
<feature type="domain" description="Activator of Hsp90 ATPase homologue 1/2-like C-terminal" evidence="2">
    <location>
        <begin position="22"/>
        <end position="159"/>
    </location>
</feature>
<accession>A0A0N8H9T3</accession>
<protein>
    <recommendedName>
        <fullName evidence="2">Activator of Hsp90 ATPase homologue 1/2-like C-terminal domain-containing protein</fullName>
    </recommendedName>
</protein>
<evidence type="ECO:0000259" key="2">
    <source>
        <dbReference type="Pfam" id="PF08327"/>
    </source>
</evidence>
<dbReference type="InterPro" id="IPR013538">
    <property type="entry name" value="ASHA1/2-like_C"/>
</dbReference>
<comment type="caution">
    <text evidence="3">The sequence shown here is derived from an EMBL/GenBank/DDBJ whole genome shotgun (WGS) entry which is preliminary data.</text>
</comment>
<dbReference type="SUPFAM" id="SSF55961">
    <property type="entry name" value="Bet v1-like"/>
    <property type="match status" value="1"/>
</dbReference>
<dbReference type="AlphaFoldDB" id="A0A0N8H9T3"/>
<dbReference type="Proteomes" id="UP000050454">
    <property type="component" value="Unassembled WGS sequence"/>
</dbReference>
<reference evidence="3 4" key="1">
    <citation type="submission" date="2015-07" db="EMBL/GenBank/DDBJ databases">
        <title>The draft genome sequence of Leadbetterella sp. JN14-9.</title>
        <authorList>
            <person name="Liu Y."/>
            <person name="Du J."/>
            <person name="Shao Z."/>
        </authorList>
    </citation>
    <scope>NUCLEOTIDE SEQUENCE [LARGE SCALE GENOMIC DNA]</scope>
    <source>
        <strain evidence="3 4">JN14-9</strain>
    </source>
</reference>
<evidence type="ECO:0000313" key="4">
    <source>
        <dbReference type="Proteomes" id="UP000050454"/>
    </source>
</evidence>
<gene>
    <name evidence="3" type="ORF">AFM12_06220</name>
</gene>
<dbReference type="RefSeq" id="WP_055145407.1">
    <property type="nucleotide sequence ID" value="NZ_JXSZ01000006.1"/>
</dbReference>
<dbReference type="CDD" id="cd07814">
    <property type="entry name" value="SRPBCC_CalC_Aha1-like"/>
    <property type="match status" value="1"/>
</dbReference>
<comment type="similarity">
    <text evidence="1">Belongs to the AHA1 family.</text>
</comment>
<evidence type="ECO:0000313" key="3">
    <source>
        <dbReference type="EMBL" id="KPM48252.1"/>
    </source>
</evidence>
<dbReference type="Pfam" id="PF08327">
    <property type="entry name" value="AHSA1"/>
    <property type="match status" value="1"/>
</dbReference>
<dbReference type="InterPro" id="IPR023393">
    <property type="entry name" value="START-like_dom_sf"/>
</dbReference>
<keyword evidence="4" id="KW-1185">Reference proteome</keyword>